<protein>
    <submittedName>
        <fullName evidence="1">Uncharacterized protein</fullName>
    </submittedName>
</protein>
<name>A0A2I0XG06_9ASPA</name>
<reference evidence="1 2" key="1">
    <citation type="journal article" date="2016" name="Sci. Rep.">
        <title>The Dendrobium catenatum Lindl. genome sequence provides insights into polysaccharide synthase, floral development and adaptive evolution.</title>
        <authorList>
            <person name="Zhang G.Q."/>
            <person name="Xu Q."/>
            <person name="Bian C."/>
            <person name="Tsai W.C."/>
            <person name="Yeh C.M."/>
            <person name="Liu K.W."/>
            <person name="Yoshida K."/>
            <person name="Zhang L.S."/>
            <person name="Chang S.B."/>
            <person name="Chen F."/>
            <person name="Shi Y."/>
            <person name="Su Y.Y."/>
            <person name="Zhang Y.Q."/>
            <person name="Chen L.J."/>
            <person name="Yin Y."/>
            <person name="Lin M."/>
            <person name="Huang H."/>
            <person name="Deng H."/>
            <person name="Wang Z.W."/>
            <person name="Zhu S.L."/>
            <person name="Zhao X."/>
            <person name="Deng C."/>
            <person name="Niu S.C."/>
            <person name="Huang J."/>
            <person name="Wang M."/>
            <person name="Liu G.H."/>
            <person name="Yang H.J."/>
            <person name="Xiao X.J."/>
            <person name="Hsiao Y.Y."/>
            <person name="Wu W.L."/>
            <person name="Chen Y.Y."/>
            <person name="Mitsuda N."/>
            <person name="Ohme-Takagi M."/>
            <person name="Luo Y.B."/>
            <person name="Van de Peer Y."/>
            <person name="Liu Z.J."/>
        </authorList>
    </citation>
    <scope>NUCLEOTIDE SEQUENCE [LARGE SCALE GENOMIC DNA]</scope>
    <source>
        <tissue evidence="1">The whole plant</tissue>
    </source>
</reference>
<dbReference type="InterPro" id="IPR043136">
    <property type="entry name" value="B30.2/SPRY_sf"/>
</dbReference>
<evidence type="ECO:0000313" key="1">
    <source>
        <dbReference type="EMBL" id="PKU86847.1"/>
    </source>
</evidence>
<proteinExistence type="predicted"/>
<organism evidence="1 2">
    <name type="scientific">Dendrobium catenatum</name>
    <dbReference type="NCBI Taxonomy" id="906689"/>
    <lineage>
        <taxon>Eukaryota</taxon>
        <taxon>Viridiplantae</taxon>
        <taxon>Streptophyta</taxon>
        <taxon>Embryophyta</taxon>
        <taxon>Tracheophyta</taxon>
        <taxon>Spermatophyta</taxon>
        <taxon>Magnoliopsida</taxon>
        <taxon>Liliopsida</taxon>
        <taxon>Asparagales</taxon>
        <taxon>Orchidaceae</taxon>
        <taxon>Epidendroideae</taxon>
        <taxon>Malaxideae</taxon>
        <taxon>Dendrobiinae</taxon>
        <taxon>Dendrobium</taxon>
    </lineage>
</organism>
<dbReference type="AlphaFoldDB" id="A0A2I0XG06"/>
<gene>
    <name evidence="1" type="ORF">MA16_Dca027927</name>
</gene>
<sequence length="87" mass="9920">MSNQPLPGTFPRSIGFHFDGSVYLDGRKLESEKEEWADVNRVIGCGFAPRKKNVLFTVDSQVVHVLRLLIGGSTKNLTHPQFFFFFF</sequence>
<dbReference type="Proteomes" id="UP000233837">
    <property type="component" value="Unassembled WGS sequence"/>
</dbReference>
<keyword evidence="2" id="KW-1185">Reference proteome</keyword>
<dbReference type="EMBL" id="KZ501910">
    <property type="protein sequence ID" value="PKU86847.1"/>
    <property type="molecule type" value="Genomic_DNA"/>
</dbReference>
<evidence type="ECO:0000313" key="2">
    <source>
        <dbReference type="Proteomes" id="UP000233837"/>
    </source>
</evidence>
<accession>A0A2I0XG06</accession>
<reference evidence="1 2" key="2">
    <citation type="journal article" date="2017" name="Nature">
        <title>The Apostasia genome and the evolution of orchids.</title>
        <authorList>
            <person name="Zhang G.Q."/>
            <person name="Liu K.W."/>
            <person name="Li Z."/>
            <person name="Lohaus R."/>
            <person name="Hsiao Y.Y."/>
            <person name="Niu S.C."/>
            <person name="Wang J.Y."/>
            <person name="Lin Y.C."/>
            <person name="Xu Q."/>
            <person name="Chen L.J."/>
            <person name="Yoshida K."/>
            <person name="Fujiwara S."/>
            <person name="Wang Z.W."/>
            <person name="Zhang Y.Q."/>
            <person name="Mitsuda N."/>
            <person name="Wang M."/>
            <person name="Liu G.H."/>
            <person name="Pecoraro L."/>
            <person name="Huang H.X."/>
            <person name="Xiao X.J."/>
            <person name="Lin M."/>
            <person name="Wu X.Y."/>
            <person name="Wu W.L."/>
            <person name="Chen Y.Y."/>
            <person name="Chang S.B."/>
            <person name="Sakamoto S."/>
            <person name="Ohme-Takagi M."/>
            <person name="Yagi M."/>
            <person name="Zeng S.J."/>
            <person name="Shen C.Y."/>
            <person name="Yeh C.M."/>
            <person name="Luo Y.B."/>
            <person name="Tsai W.C."/>
            <person name="Van de Peer Y."/>
            <person name="Liu Z.J."/>
        </authorList>
    </citation>
    <scope>NUCLEOTIDE SEQUENCE [LARGE SCALE GENOMIC DNA]</scope>
    <source>
        <tissue evidence="1">The whole plant</tissue>
    </source>
</reference>
<dbReference type="Gene3D" id="2.60.120.920">
    <property type="match status" value="1"/>
</dbReference>